<dbReference type="EMBL" id="VNHO01000001">
    <property type="protein sequence ID" value="TYP59860.1"/>
    <property type="molecule type" value="Genomic_DNA"/>
</dbReference>
<keyword evidence="2" id="KW-0408">Iron</keyword>
<keyword evidence="1" id="KW-0479">Metal-binding</keyword>
<evidence type="ECO:0000259" key="4">
    <source>
        <dbReference type="PROSITE" id="PS51379"/>
    </source>
</evidence>
<organism evidence="5 6">
    <name type="scientific">Thermosediminibacter litoriperuensis</name>
    <dbReference type="NCBI Taxonomy" id="291989"/>
    <lineage>
        <taxon>Bacteria</taxon>
        <taxon>Bacillati</taxon>
        <taxon>Bacillota</taxon>
        <taxon>Clostridia</taxon>
        <taxon>Thermosediminibacterales</taxon>
        <taxon>Thermosediminibacteraceae</taxon>
        <taxon>Thermosediminibacter</taxon>
    </lineage>
</organism>
<evidence type="ECO:0000256" key="3">
    <source>
        <dbReference type="ARBA" id="ARBA00023014"/>
    </source>
</evidence>
<dbReference type="PANTHER" id="PTHR43122:SF1">
    <property type="entry name" value="IRON-SULFUR-BINDING PROTEIN"/>
    <property type="match status" value="1"/>
</dbReference>
<evidence type="ECO:0000256" key="2">
    <source>
        <dbReference type="ARBA" id="ARBA00023004"/>
    </source>
</evidence>
<keyword evidence="3" id="KW-0411">Iron-sulfur</keyword>
<sequence>MKKKFQISVVGKRCKKCGICVAFCPKKVLKMEINSVPVAERLEECIGCNWCYLRCPEIAIFVKEKEVV</sequence>
<dbReference type="InterPro" id="IPR017896">
    <property type="entry name" value="4Fe4S_Fe-S-bd"/>
</dbReference>
<evidence type="ECO:0000313" key="6">
    <source>
        <dbReference type="Proteomes" id="UP000322294"/>
    </source>
</evidence>
<dbReference type="GO" id="GO:0046872">
    <property type="term" value="F:metal ion binding"/>
    <property type="evidence" value="ECO:0007669"/>
    <property type="project" value="UniProtKB-KW"/>
</dbReference>
<dbReference type="SUPFAM" id="SSF54862">
    <property type="entry name" value="4Fe-4S ferredoxins"/>
    <property type="match status" value="1"/>
</dbReference>
<name>A0A5S5B1P7_9FIRM</name>
<dbReference type="PROSITE" id="PS51379">
    <property type="entry name" value="4FE4S_FER_2"/>
    <property type="match status" value="2"/>
</dbReference>
<dbReference type="InterPro" id="IPR017900">
    <property type="entry name" value="4Fe4S_Fe_S_CS"/>
</dbReference>
<dbReference type="PROSITE" id="PS00198">
    <property type="entry name" value="4FE4S_FER_1"/>
    <property type="match status" value="1"/>
</dbReference>
<dbReference type="RefSeq" id="WP_148865449.1">
    <property type="nucleotide sequence ID" value="NZ_VNHO01000001.1"/>
</dbReference>
<dbReference type="Gene3D" id="3.30.70.20">
    <property type="match status" value="1"/>
</dbReference>
<reference evidence="5 6" key="1">
    <citation type="submission" date="2019-07" db="EMBL/GenBank/DDBJ databases">
        <title>Genomic Encyclopedia of Type Strains, Phase I: the one thousand microbial genomes (KMG-I) project.</title>
        <authorList>
            <person name="Kyrpides N."/>
        </authorList>
    </citation>
    <scope>NUCLEOTIDE SEQUENCE [LARGE SCALE GENOMIC DNA]</scope>
    <source>
        <strain evidence="5 6">DSM 16647</strain>
    </source>
</reference>
<dbReference type="PANTHER" id="PTHR43122">
    <property type="entry name" value="FERREDOXIN SUBUNIT OF PYRUVATE:FLAVODOXIN OXIDOREDUCTASE-RELATED"/>
    <property type="match status" value="1"/>
</dbReference>
<dbReference type="Proteomes" id="UP000322294">
    <property type="component" value="Unassembled WGS sequence"/>
</dbReference>
<dbReference type="OrthoDB" id="9804603at2"/>
<dbReference type="AlphaFoldDB" id="A0A5S5B1P7"/>
<feature type="domain" description="4Fe-4S ferredoxin-type" evidence="4">
    <location>
        <begin position="35"/>
        <end position="65"/>
    </location>
</feature>
<evidence type="ECO:0000313" key="5">
    <source>
        <dbReference type="EMBL" id="TYP59860.1"/>
    </source>
</evidence>
<comment type="caution">
    <text evidence="5">The sequence shown here is derived from an EMBL/GenBank/DDBJ whole genome shotgun (WGS) entry which is preliminary data.</text>
</comment>
<keyword evidence="6" id="KW-1185">Reference proteome</keyword>
<dbReference type="Pfam" id="PF13237">
    <property type="entry name" value="Fer4_10"/>
    <property type="match status" value="1"/>
</dbReference>
<accession>A0A5S5B1P7</accession>
<dbReference type="GO" id="GO:0051536">
    <property type="term" value="F:iron-sulfur cluster binding"/>
    <property type="evidence" value="ECO:0007669"/>
    <property type="project" value="UniProtKB-KW"/>
</dbReference>
<protein>
    <submittedName>
        <fullName evidence="5">2-oxoglutarate ferredoxin oxidoreductase subunit delta</fullName>
    </submittedName>
</protein>
<evidence type="ECO:0000256" key="1">
    <source>
        <dbReference type="ARBA" id="ARBA00022723"/>
    </source>
</evidence>
<gene>
    <name evidence="5" type="ORF">LZ11_00016</name>
</gene>
<feature type="domain" description="4Fe-4S ferredoxin-type" evidence="4">
    <location>
        <begin position="5"/>
        <end position="34"/>
    </location>
</feature>
<proteinExistence type="predicted"/>